<feature type="region of interest" description="Disordered" evidence="1">
    <location>
        <begin position="436"/>
        <end position="469"/>
    </location>
</feature>
<evidence type="ECO:0000259" key="2">
    <source>
        <dbReference type="Pfam" id="PF00582"/>
    </source>
</evidence>
<dbReference type="EMBL" id="QGMG01000542">
    <property type="protein sequence ID" value="TVY52828.1"/>
    <property type="molecule type" value="Genomic_DNA"/>
</dbReference>
<dbReference type="InterPro" id="IPR006016">
    <property type="entry name" value="UspA"/>
</dbReference>
<feature type="compositionally biased region" description="Low complexity" evidence="1">
    <location>
        <begin position="152"/>
        <end position="163"/>
    </location>
</feature>
<gene>
    <name evidence="3" type="primary">SPAC167.05</name>
    <name evidence="3" type="ORF">LCER1_G006882</name>
</gene>
<dbReference type="OrthoDB" id="992776at2759"/>
<evidence type="ECO:0000313" key="4">
    <source>
        <dbReference type="Proteomes" id="UP000481288"/>
    </source>
</evidence>
<feature type="region of interest" description="Disordered" evidence="1">
    <location>
        <begin position="723"/>
        <end position="758"/>
    </location>
</feature>
<dbReference type="CDD" id="cd23659">
    <property type="entry name" value="USP_At3g01520-like"/>
    <property type="match status" value="1"/>
</dbReference>
<comment type="caution">
    <text evidence="3">The sequence shown here is derived from an EMBL/GenBank/DDBJ whole genome shotgun (WGS) entry which is preliminary data.</text>
</comment>
<dbReference type="InterPro" id="IPR014729">
    <property type="entry name" value="Rossmann-like_a/b/a_fold"/>
</dbReference>
<feature type="region of interest" description="Disordered" evidence="1">
    <location>
        <begin position="78"/>
        <end position="109"/>
    </location>
</feature>
<feature type="compositionally biased region" description="Acidic residues" evidence="1">
    <location>
        <begin position="352"/>
        <end position="364"/>
    </location>
</feature>
<feature type="compositionally biased region" description="Polar residues" evidence="1">
    <location>
        <begin position="611"/>
        <end position="622"/>
    </location>
</feature>
<feature type="non-terminal residue" evidence="3">
    <location>
        <position position="1"/>
    </location>
</feature>
<dbReference type="Proteomes" id="UP000481288">
    <property type="component" value="Unassembled WGS sequence"/>
</dbReference>
<feature type="region of interest" description="Disordered" evidence="1">
    <location>
        <begin position="315"/>
        <end position="400"/>
    </location>
</feature>
<keyword evidence="4" id="KW-1185">Reference proteome</keyword>
<sequence length="758" mass="81485">ESSLTDSKDLFPERLPCLIFDISILYLGIIIAQPPREHNSVCQEGTENTEQPATATMAKNMSLESVLDEERKDVLALLEGKSGLHTKKPASSAGSGRAPSPYNPRSPVRSMLDIAEDPAVSKPSPLGTSNGRPARVPVRSMLDISSPPPAPAVTTVSASSSPTQLNHRSHHANTQHQQHRSSSDAASHPAEFGPRTNVLESTKPGPSAAYQFSGYLPSNPGGPVAPKRNTQAGKKASIPNAMAEVVRGGDITTGFGAGTGIGTSKSRSPHNRLGGRSSSPHLSPELSKFTLDDGRTIDMTSAYRRLSDANLALSGGRLSSLSGKSRRRANSGDAIHPLNGGRLEKDYTGDDALAESSDEDEHSSDEERTRGRKKTVKRQNGESLEDHPEAKTLGMGRAKGPRTALSLMAAAEEERQLIAAQEKYKVRSLLEPEITVTGPSGTKLKSSKSGVHPNTSFDEPSGLNTPVDSDAEADLTDIKRAQKLTINMTPVVSTPVTSRCVRTIYRGDFGKMQREAHDNQRRIRKYLCATDLSDEAAHAMEWTIGTVLRDGDTLLAVYCVDEEVGIGEGSIGDDAHMKEQAAAVAASTKPSGSTPVMPAVSHPSPLGSNFRLDSTSTHTSASPMGRERSKAEAERYRAVQDITDRVSKLLRKTQLQVKVVIEVIHCKSPGHLITEIIDYITPTLVILGSRGRNALKGVILGSFSNYLVTKSSVPVMVARKKLRKHTKSKYKPPSNMRLANNLSSPNTQVKTLDKARID</sequence>
<feature type="compositionally biased region" description="Low complexity" evidence="1">
    <location>
        <begin position="89"/>
        <end position="100"/>
    </location>
</feature>
<feature type="region of interest" description="Disordered" evidence="1">
    <location>
        <begin position="256"/>
        <end position="288"/>
    </location>
</feature>
<name>A0A7D8YKY7_9HELO</name>
<feature type="region of interest" description="Disordered" evidence="1">
    <location>
        <begin position="605"/>
        <end position="632"/>
    </location>
</feature>
<protein>
    <recommendedName>
        <fullName evidence="2">UspA domain-containing protein</fullName>
    </recommendedName>
</protein>
<dbReference type="PANTHER" id="PTHR46100">
    <property type="entry name" value="IMP2'P"/>
    <property type="match status" value="1"/>
</dbReference>
<dbReference type="PANTHER" id="PTHR46100:SF4">
    <property type="entry name" value="USPA DOMAIN-CONTAINING PROTEIN"/>
    <property type="match status" value="1"/>
</dbReference>
<evidence type="ECO:0000313" key="3">
    <source>
        <dbReference type="EMBL" id="TVY52828.1"/>
    </source>
</evidence>
<dbReference type="Gene3D" id="3.40.50.620">
    <property type="entry name" value="HUPs"/>
    <property type="match status" value="1"/>
</dbReference>
<proteinExistence type="predicted"/>
<accession>A0A7D8YKY7</accession>
<feature type="compositionally biased region" description="Polar residues" evidence="1">
    <location>
        <begin position="437"/>
        <end position="467"/>
    </location>
</feature>
<dbReference type="Pfam" id="PF00582">
    <property type="entry name" value="Usp"/>
    <property type="match status" value="1"/>
</dbReference>
<evidence type="ECO:0000256" key="1">
    <source>
        <dbReference type="SAM" id="MobiDB-lite"/>
    </source>
</evidence>
<organism evidence="3 4">
    <name type="scientific">Lachnellula cervina</name>
    <dbReference type="NCBI Taxonomy" id="1316786"/>
    <lineage>
        <taxon>Eukaryota</taxon>
        <taxon>Fungi</taxon>
        <taxon>Dikarya</taxon>
        <taxon>Ascomycota</taxon>
        <taxon>Pezizomycotina</taxon>
        <taxon>Leotiomycetes</taxon>
        <taxon>Helotiales</taxon>
        <taxon>Lachnaceae</taxon>
        <taxon>Lachnellula</taxon>
    </lineage>
</organism>
<feature type="compositionally biased region" description="Polar residues" evidence="1">
    <location>
        <begin position="737"/>
        <end position="750"/>
    </location>
</feature>
<dbReference type="SUPFAM" id="SSF52402">
    <property type="entry name" value="Adenine nucleotide alpha hydrolases-like"/>
    <property type="match status" value="1"/>
</dbReference>
<feature type="domain" description="UspA" evidence="2">
    <location>
        <begin position="624"/>
        <end position="719"/>
    </location>
</feature>
<reference evidence="3 4" key="1">
    <citation type="submission" date="2018-05" db="EMBL/GenBank/DDBJ databases">
        <title>Whole genome sequencing for identification of molecular markers to develop diagnostic detection tools for the regulated plant pathogen Lachnellula willkommii.</title>
        <authorList>
            <person name="Giroux E."/>
            <person name="Bilodeau G."/>
        </authorList>
    </citation>
    <scope>NUCLEOTIDE SEQUENCE [LARGE SCALE GENOMIC DNA]</scope>
    <source>
        <strain evidence="3 4">CBS 625.97</strain>
    </source>
</reference>
<dbReference type="AlphaFoldDB" id="A0A7D8YKY7"/>
<feature type="region of interest" description="Disordered" evidence="1">
    <location>
        <begin position="140"/>
        <end position="238"/>
    </location>
</feature>
<dbReference type="InterPro" id="IPR006015">
    <property type="entry name" value="Universal_stress_UspA"/>
</dbReference>
<feature type="compositionally biased region" description="Basic residues" evidence="1">
    <location>
        <begin position="167"/>
        <end position="179"/>
    </location>
</feature>
<dbReference type="PRINTS" id="PR01438">
    <property type="entry name" value="UNVRSLSTRESS"/>
</dbReference>